<name>A0A1S3VY34_VIGRR</name>
<reference evidence="3" key="1">
    <citation type="submission" date="2025-08" db="UniProtKB">
        <authorList>
            <consortium name="RefSeq"/>
        </authorList>
    </citation>
    <scope>IDENTIFICATION</scope>
    <source>
        <tissue evidence="3">Leaf</tissue>
    </source>
</reference>
<dbReference type="RefSeq" id="XP_014522994.1">
    <property type="nucleotide sequence ID" value="XM_014667508.2"/>
</dbReference>
<organism evidence="2 3">
    <name type="scientific">Vigna radiata var. radiata</name>
    <name type="common">Mung bean</name>
    <name type="synonym">Phaseolus aureus</name>
    <dbReference type="NCBI Taxonomy" id="3916"/>
    <lineage>
        <taxon>Eukaryota</taxon>
        <taxon>Viridiplantae</taxon>
        <taxon>Streptophyta</taxon>
        <taxon>Embryophyta</taxon>
        <taxon>Tracheophyta</taxon>
        <taxon>Spermatophyta</taxon>
        <taxon>Magnoliopsida</taxon>
        <taxon>eudicotyledons</taxon>
        <taxon>Gunneridae</taxon>
        <taxon>Pentapetalae</taxon>
        <taxon>rosids</taxon>
        <taxon>fabids</taxon>
        <taxon>Fabales</taxon>
        <taxon>Fabaceae</taxon>
        <taxon>Papilionoideae</taxon>
        <taxon>50 kb inversion clade</taxon>
        <taxon>NPAAA clade</taxon>
        <taxon>indigoferoid/millettioid clade</taxon>
        <taxon>Phaseoleae</taxon>
        <taxon>Vigna</taxon>
    </lineage>
</organism>
<keyword evidence="1" id="KW-1133">Transmembrane helix</keyword>
<dbReference type="Proteomes" id="UP000087766">
    <property type="component" value="Unplaced"/>
</dbReference>
<dbReference type="Pfam" id="PF03140">
    <property type="entry name" value="DUF247"/>
    <property type="match status" value="1"/>
</dbReference>
<feature type="transmembrane region" description="Helical" evidence="1">
    <location>
        <begin position="469"/>
        <end position="489"/>
    </location>
</feature>
<accession>A0A1S3VY34</accession>
<dbReference type="STRING" id="3916.A0A1S3VY34"/>
<dbReference type="KEGG" id="vra:106779410"/>
<dbReference type="PANTHER" id="PTHR31170:SF23">
    <property type="match status" value="1"/>
</dbReference>
<evidence type="ECO:0000313" key="3">
    <source>
        <dbReference type="RefSeq" id="XP_014522994.1"/>
    </source>
</evidence>
<dbReference type="GeneID" id="106779410"/>
<evidence type="ECO:0000313" key="2">
    <source>
        <dbReference type="Proteomes" id="UP000087766"/>
    </source>
</evidence>
<dbReference type="AlphaFoldDB" id="A0A1S3VY34"/>
<protein>
    <submittedName>
        <fullName evidence="3">Uncharacterized protein LOC106779410</fullName>
    </submittedName>
</protein>
<keyword evidence="1" id="KW-0472">Membrane</keyword>
<keyword evidence="1" id="KW-0812">Transmembrane</keyword>
<dbReference type="InterPro" id="IPR004158">
    <property type="entry name" value="DUF247_pln"/>
</dbReference>
<gene>
    <name evidence="3" type="primary">LOC106779410</name>
</gene>
<dbReference type="PANTHER" id="PTHR31170">
    <property type="entry name" value="BNAC04G53230D PROTEIN"/>
    <property type="match status" value="1"/>
</dbReference>
<keyword evidence="2" id="KW-1185">Reference proteome</keyword>
<proteinExistence type="predicted"/>
<sequence>MEGQLNDLEKKWSKMLQNVTAPNIDEIDKQCIYKVPSNIRKSTPKAYTPQIVSIGPYHRNSNKATESLKLNESLKLKYVKAFLNRRKLSEKILVAKIKEICENINIIRSCYAETIEGNNVDFLTMIFVDALFIIEIFLRWSDPHVWEEKDHIMLKPWMRLEIKHDLMILENQLPFFVLEQLYNLTNEPPSITNEPLSSTTNESFRDTNESLRDTPSFFKMCVNCIRTGTTCFNCIRTKEPLTSTNEPLTGTNKPILSFCQICFNCLKSTSFETECPEESPKHFTDLLRSSIISSSKIDHGNQTESKEDIKHVYSASQLMEAGLEFKVSPNKSFLDLELSEDGVLSMPSLNINASTYLYLRNMVAYESCHHSATKIITQYVAILYFLIKTEKDVNVLADKKIIVNWSGDANKVVTVINNLASSMSMPDFTPYYCSICSGLNNFYENPFNKYKAIFVHDYFNTPWKKASTIAAIVLLLLTFVQTVCSIISVV</sequence>
<dbReference type="OrthoDB" id="10311593at2759"/>
<evidence type="ECO:0000256" key="1">
    <source>
        <dbReference type="SAM" id="Phobius"/>
    </source>
</evidence>